<keyword evidence="7 11" id="KW-0472">Membrane</keyword>
<feature type="transmembrane region" description="Helical" evidence="11">
    <location>
        <begin position="298"/>
        <end position="323"/>
    </location>
</feature>
<dbReference type="PROSITE" id="PS50192">
    <property type="entry name" value="T_SNARE"/>
    <property type="match status" value="1"/>
</dbReference>
<dbReference type="Gene3D" id="1.10.287.950">
    <property type="entry name" value="Methyl-accepting chemotaxis protein"/>
    <property type="match status" value="1"/>
</dbReference>
<evidence type="ECO:0000256" key="5">
    <source>
        <dbReference type="ARBA" id="ARBA00022692"/>
    </source>
</evidence>
<keyword evidence="2" id="KW-1003">Cell membrane</keyword>
<evidence type="ECO:0000313" key="16">
    <source>
        <dbReference type="Proteomes" id="UP001165395"/>
    </source>
</evidence>
<organism evidence="15 16">
    <name type="scientific">Leeia speluncae</name>
    <dbReference type="NCBI Taxonomy" id="2884804"/>
    <lineage>
        <taxon>Bacteria</taxon>
        <taxon>Pseudomonadati</taxon>
        <taxon>Pseudomonadota</taxon>
        <taxon>Betaproteobacteria</taxon>
        <taxon>Neisseriales</taxon>
        <taxon>Leeiaceae</taxon>
        <taxon>Leeia</taxon>
    </lineage>
</organism>
<name>A0ABS8D1H3_9NEIS</name>
<keyword evidence="5 11" id="KW-0812">Transmembrane</keyword>
<protein>
    <submittedName>
        <fullName evidence="15">Methyl-accepting chemotaxis protein</fullName>
    </submittedName>
</protein>
<proteinExistence type="inferred from homology"/>
<evidence type="ECO:0000256" key="9">
    <source>
        <dbReference type="ARBA" id="ARBA00029447"/>
    </source>
</evidence>
<keyword evidence="6 11" id="KW-1133">Transmembrane helix</keyword>
<comment type="caution">
    <text evidence="15">The sequence shown here is derived from an EMBL/GenBank/DDBJ whole genome shotgun (WGS) entry which is preliminary data.</text>
</comment>
<dbReference type="PANTHER" id="PTHR32089">
    <property type="entry name" value="METHYL-ACCEPTING CHEMOTAXIS PROTEIN MCPB"/>
    <property type="match status" value="1"/>
</dbReference>
<dbReference type="PANTHER" id="PTHR32089:SF112">
    <property type="entry name" value="LYSOZYME-LIKE PROTEIN-RELATED"/>
    <property type="match status" value="1"/>
</dbReference>
<evidence type="ECO:0000259" key="12">
    <source>
        <dbReference type="PROSITE" id="PS50111"/>
    </source>
</evidence>
<evidence type="ECO:0000256" key="6">
    <source>
        <dbReference type="ARBA" id="ARBA00022989"/>
    </source>
</evidence>
<dbReference type="InterPro" id="IPR000727">
    <property type="entry name" value="T_SNARE_dom"/>
</dbReference>
<dbReference type="InterPro" id="IPR003660">
    <property type="entry name" value="HAMP_dom"/>
</dbReference>
<feature type="domain" description="Methyl-accepting transducer" evidence="12">
    <location>
        <begin position="379"/>
        <end position="615"/>
    </location>
</feature>
<dbReference type="PROSITE" id="PS50885">
    <property type="entry name" value="HAMP"/>
    <property type="match status" value="1"/>
</dbReference>
<keyword evidence="3" id="KW-0145">Chemotaxis</keyword>
<dbReference type="SMART" id="SM00283">
    <property type="entry name" value="MA"/>
    <property type="match status" value="1"/>
</dbReference>
<feature type="domain" description="T-SNARE coiled-coil homology" evidence="13">
    <location>
        <begin position="566"/>
        <end position="611"/>
    </location>
</feature>
<dbReference type="EMBL" id="JAJBZT010000001">
    <property type="protein sequence ID" value="MCB6182042.1"/>
    <property type="molecule type" value="Genomic_DNA"/>
</dbReference>
<dbReference type="SUPFAM" id="SSF58104">
    <property type="entry name" value="Methyl-accepting chemotaxis protein (MCP) signaling domain"/>
    <property type="match status" value="1"/>
</dbReference>
<dbReference type="CDD" id="cd11386">
    <property type="entry name" value="MCP_signal"/>
    <property type="match status" value="1"/>
</dbReference>
<dbReference type="Proteomes" id="UP001165395">
    <property type="component" value="Unassembled WGS sequence"/>
</dbReference>
<dbReference type="InterPro" id="IPR029151">
    <property type="entry name" value="Sensor-like_sf"/>
</dbReference>
<evidence type="ECO:0000256" key="11">
    <source>
        <dbReference type="SAM" id="Phobius"/>
    </source>
</evidence>
<dbReference type="InterPro" id="IPR004089">
    <property type="entry name" value="MCPsignal_dom"/>
</dbReference>
<sequence length="651" mass="70393">MKIKTRLAICFVGIATLPVLLISGFAISSLRQQAIDNFVDSSTREIRQVDTAFTQYFNDIGENVRFFAKHPNVHSMDGSVTKYLDNPGNEMTPDTNGGVESDIFKLFDQFGSTHPAYAYIYTGNKEGGFIQWPKGKVMKNYDPRKRPWYESAMKEPGKLVMTEAYYWAPDDAVIVSTVQSLDTTLGTNSGAIGIDVSMKKLTDVVKRIKIGDSGYLMMVENSGTVLVDPSKPASNFKKLAELGGAYQVLANSTTNLEHVEIDGTAYMANIYQSPKLGWRFIGLTKESEVYAAANKVTLIMLVATAVLAILFGLAGYGFAGLIVKPIQRVSQGLREMAQGEGDLTKTLPVKGNDETAELASLFNQFLASIRTLVSQISQTASEVKQVSADTSKVSGDMANNARRQSAAVDQTKSACHEVASSSHDVAQACNQAASAADSGSQYAHAGEALIGNAVSQVSRLNQEIRQAADVISRLDQNSQDISQILGTIQNLAEQTNLLALNAAIEAARAGEQGRGFAVVADEVRKLAERTASSTLEIKTMLDRLTSGTQQVVITMSASRETSDTVFSSIEKVTSNFGEILEAVAHIRDMNIRIATAAQEQNQAANNIDHNMGQLHEEANRVAEVSEHAHGNAARLETLADNLKALVGRFKV</sequence>
<evidence type="ECO:0000313" key="15">
    <source>
        <dbReference type="EMBL" id="MCB6182042.1"/>
    </source>
</evidence>
<accession>A0ABS8D1H3</accession>
<gene>
    <name evidence="15" type="ORF">LIN78_00535</name>
</gene>
<evidence type="ECO:0000256" key="4">
    <source>
        <dbReference type="ARBA" id="ARBA00022519"/>
    </source>
</evidence>
<evidence type="ECO:0000256" key="3">
    <source>
        <dbReference type="ARBA" id="ARBA00022500"/>
    </source>
</evidence>
<reference evidence="15" key="1">
    <citation type="submission" date="2021-10" db="EMBL/GenBank/DDBJ databases">
        <title>The complete genome sequence of Leeia sp. TBRC 13508.</title>
        <authorList>
            <person name="Charoenyingcharoen P."/>
            <person name="Yukphan P."/>
        </authorList>
    </citation>
    <scope>NUCLEOTIDE SEQUENCE</scope>
    <source>
        <strain evidence="15">TBRC 13508</strain>
    </source>
</reference>
<dbReference type="CDD" id="cd06225">
    <property type="entry name" value="HAMP"/>
    <property type="match status" value="1"/>
</dbReference>
<evidence type="ECO:0000256" key="8">
    <source>
        <dbReference type="ARBA" id="ARBA00023224"/>
    </source>
</evidence>
<dbReference type="SMART" id="SM00304">
    <property type="entry name" value="HAMP"/>
    <property type="match status" value="1"/>
</dbReference>
<evidence type="ECO:0000256" key="1">
    <source>
        <dbReference type="ARBA" id="ARBA00004429"/>
    </source>
</evidence>
<evidence type="ECO:0000259" key="14">
    <source>
        <dbReference type="PROSITE" id="PS50885"/>
    </source>
</evidence>
<dbReference type="InterPro" id="IPR033479">
    <property type="entry name" value="dCache_1"/>
</dbReference>
<dbReference type="Pfam" id="PF00672">
    <property type="entry name" value="HAMP"/>
    <property type="match status" value="1"/>
</dbReference>
<dbReference type="PROSITE" id="PS50111">
    <property type="entry name" value="CHEMOTAXIS_TRANSDUC_2"/>
    <property type="match status" value="1"/>
</dbReference>
<dbReference type="Gene3D" id="3.30.450.20">
    <property type="entry name" value="PAS domain"/>
    <property type="match status" value="1"/>
</dbReference>
<dbReference type="RefSeq" id="WP_227177426.1">
    <property type="nucleotide sequence ID" value="NZ_JAJBZT010000001.1"/>
</dbReference>
<comment type="subcellular location">
    <subcellularLocation>
        <location evidence="1">Cell inner membrane</location>
        <topology evidence="1">Multi-pass membrane protein</topology>
    </subcellularLocation>
</comment>
<keyword evidence="8 10" id="KW-0807">Transducer</keyword>
<feature type="domain" description="HAMP" evidence="14">
    <location>
        <begin position="320"/>
        <end position="374"/>
    </location>
</feature>
<keyword evidence="16" id="KW-1185">Reference proteome</keyword>
<dbReference type="SUPFAM" id="SSF103190">
    <property type="entry name" value="Sensory domain-like"/>
    <property type="match status" value="1"/>
</dbReference>
<evidence type="ECO:0000256" key="2">
    <source>
        <dbReference type="ARBA" id="ARBA00022475"/>
    </source>
</evidence>
<evidence type="ECO:0000256" key="7">
    <source>
        <dbReference type="ARBA" id="ARBA00023136"/>
    </source>
</evidence>
<dbReference type="Pfam" id="PF00015">
    <property type="entry name" value="MCPsignal"/>
    <property type="match status" value="1"/>
</dbReference>
<dbReference type="Pfam" id="PF02743">
    <property type="entry name" value="dCache_1"/>
    <property type="match status" value="1"/>
</dbReference>
<dbReference type="CDD" id="cd12912">
    <property type="entry name" value="PDC2_MCP_like"/>
    <property type="match status" value="1"/>
</dbReference>
<evidence type="ECO:0000256" key="10">
    <source>
        <dbReference type="PROSITE-ProRule" id="PRU00284"/>
    </source>
</evidence>
<evidence type="ECO:0000259" key="13">
    <source>
        <dbReference type="PROSITE" id="PS50192"/>
    </source>
</evidence>
<comment type="similarity">
    <text evidence="9">Belongs to the methyl-accepting chemotaxis (MCP) protein family.</text>
</comment>
<keyword evidence="4" id="KW-0997">Cell inner membrane</keyword>